<keyword evidence="3" id="KW-1185">Reference proteome</keyword>
<proteinExistence type="predicted"/>
<organism evidence="2 3">
    <name type="scientific">Roseovarius lutimaris</name>
    <dbReference type="NCBI Taxonomy" id="1005928"/>
    <lineage>
        <taxon>Bacteria</taxon>
        <taxon>Pseudomonadati</taxon>
        <taxon>Pseudomonadota</taxon>
        <taxon>Alphaproteobacteria</taxon>
        <taxon>Rhodobacterales</taxon>
        <taxon>Roseobacteraceae</taxon>
        <taxon>Roseovarius</taxon>
    </lineage>
</organism>
<dbReference type="AlphaFoldDB" id="A0A1I5FZI3"/>
<dbReference type="SUPFAM" id="SSF56601">
    <property type="entry name" value="beta-lactamase/transpeptidase-like"/>
    <property type="match status" value="1"/>
</dbReference>
<dbReference type="OrthoDB" id="9827017at2"/>
<dbReference type="EMBL" id="FOVP01000023">
    <property type="protein sequence ID" value="SFO29033.1"/>
    <property type="molecule type" value="Genomic_DNA"/>
</dbReference>
<evidence type="ECO:0000313" key="3">
    <source>
        <dbReference type="Proteomes" id="UP000198599"/>
    </source>
</evidence>
<name>A0A1I5FZI3_9RHOB</name>
<dbReference type="STRING" id="1005928.SAMN04487859_12332"/>
<reference evidence="3" key="1">
    <citation type="submission" date="2016-10" db="EMBL/GenBank/DDBJ databases">
        <authorList>
            <person name="Varghese N."/>
            <person name="Submissions S."/>
        </authorList>
    </citation>
    <scope>NUCLEOTIDE SEQUENCE [LARGE SCALE GENOMIC DNA]</scope>
    <source>
        <strain evidence="3">DSM 28463</strain>
    </source>
</reference>
<protein>
    <submittedName>
        <fullName evidence="2">Uncharacterized protein</fullName>
    </submittedName>
</protein>
<evidence type="ECO:0000256" key="1">
    <source>
        <dbReference type="SAM" id="Coils"/>
    </source>
</evidence>
<keyword evidence="1" id="KW-0175">Coiled coil</keyword>
<dbReference type="InterPro" id="IPR012338">
    <property type="entry name" value="Beta-lactam/transpept-like"/>
</dbReference>
<feature type="coiled-coil region" evidence="1">
    <location>
        <begin position="7"/>
        <end position="34"/>
    </location>
</feature>
<dbReference type="RefSeq" id="WP_092841696.1">
    <property type="nucleotide sequence ID" value="NZ_FOVP01000023.1"/>
</dbReference>
<sequence length="764" mass="81485">MTDKPDNKTMRKEIDDLAREMARADADLELFLKRRSLDPVAYYLRRRAKWDGKVGLGWKPKGVRLPPMALPSIPSPVRLGLALSKPLGRLAGALLPGTWTRRGLVRGTALALVPVSAVAWHVSNGYIETAKRNLRCSEVVAMRAEDGTILDAWPAHGTDECGEHRSHLTIPIPAGRDRTMVVEMVGTIEGAWRVKDTILAQDPKGVVRKLASMVGLLGDRGMTGPLQSTFETLAGVPGGARWYQKPVLMLAGMRYAHAHLPDDLTREAFIANHMPLVKNAGYPKAGLFGAQQLFGGMPQGLLEQCRFARAAGFSVDLQRAGRPISPNAARSWTANLGPSTVRCIKLHGRNAAEIAAAMTELRRLCGGLDICEHPPSIDAGLPKAARDREQARIDALRLPVARAFTPLARPLGGGEINPGLLQRDAWKLAGAPSSGEVLDTSIYARAQASLNQRMAKLLHEGEHLLPKGSCFTGRCGHRIDHAVVVVEHGAGGPKIRAVHMNRRGAITGTVRRDSGNGGYSAEKPRFGLASTNKAMLALVAAENEVSRLCSAPNGGSTCVGGHWIPLETALGKSVSPPFEWLVHQYPQSTKALLNGLHIRGGTVVSPAFDAAYGIGRQSAPADMITYFDALMNGASPGLSVLGQPLLEPVDLDALGFDATTRAAARELLGAPLRAEGTLAAANQMLRALGVHPELAKSGTHTEKGRNLVRTSTVSSRLPDGRVFTSFVFASVTDNSQSLGDALGHWAMAPWHAAAVTAAMASNGT</sequence>
<dbReference type="Proteomes" id="UP000198599">
    <property type="component" value="Unassembled WGS sequence"/>
</dbReference>
<gene>
    <name evidence="2" type="ORF">SAMN04487859_12332</name>
</gene>
<evidence type="ECO:0000313" key="2">
    <source>
        <dbReference type="EMBL" id="SFO29033.1"/>
    </source>
</evidence>
<accession>A0A1I5FZI3</accession>